<evidence type="ECO:0000259" key="5">
    <source>
        <dbReference type="Pfam" id="PF07804"/>
    </source>
</evidence>
<dbReference type="Gene3D" id="1.10.1070.20">
    <property type="match status" value="1"/>
</dbReference>
<proteinExistence type="inferred from homology"/>
<keyword evidence="2" id="KW-0808">Transferase</keyword>
<evidence type="ECO:0000256" key="4">
    <source>
        <dbReference type="SAM" id="MobiDB-lite"/>
    </source>
</evidence>
<dbReference type="KEGG" id="bcho:BcFMB_06440"/>
<protein>
    <recommendedName>
        <fullName evidence="9">Non-specific serine/threonine protein kinase</fullName>
    </recommendedName>
</protein>
<comment type="similarity">
    <text evidence="1">Belongs to the HipA Ser/Thr kinase family.</text>
</comment>
<feature type="domain" description="HipA-like C-terminal" evidence="5">
    <location>
        <begin position="145"/>
        <end position="370"/>
    </location>
</feature>
<dbReference type="InterPro" id="IPR012893">
    <property type="entry name" value="HipA-like_C"/>
</dbReference>
<dbReference type="Pfam" id="PF13657">
    <property type="entry name" value="Couple_hipA"/>
    <property type="match status" value="1"/>
</dbReference>
<evidence type="ECO:0000256" key="3">
    <source>
        <dbReference type="ARBA" id="ARBA00022777"/>
    </source>
</evidence>
<accession>A0A2D3D680</accession>
<organism evidence="7 8">
    <name type="scientific">Bifidobacterium choerinum</name>
    <dbReference type="NCBI Taxonomy" id="35760"/>
    <lineage>
        <taxon>Bacteria</taxon>
        <taxon>Bacillati</taxon>
        <taxon>Actinomycetota</taxon>
        <taxon>Actinomycetes</taxon>
        <taxon>Bifidobacteriales</taxon>
        <taxon>Bifidobacteriaceae</taxon>
        <taxon>Bifidobacterium</taxon>
    </lineage>
</organism>
<evidence type="ECO:0000259" key="6">
    <source>
        <dbReference type="Pfam" id="PF13657"/>
    </source>
</evidence>
<name>A0A2D3D680_9BIFI</name>
<dbReference type="Pfam" id="PF07804">
    <property type="entry name" value="HipA_C"/>
    <property type="match status" value="1"/>
</dbReference>
<dbReference type="GO" id="GO:0005829">
    <property type="term" value="C:cytosol"/>
    <property type="evidence" value="ECO:0007669"/>
    <property type="project" value="TreeGrafter"/>
</dbReference>
<dbReference type="InterPro" id="IPR017508">
    <property type="entry name" value="HipA_N1"/>
</dbReference>
<dbReference type="NCBIfam" id="TIGR03071">
    <property type="entry name" value="couple_hipA"/>
    <property type="match status" value="1"/>
</dbReference>
<dbReference type="Proteomes" id="UP000229907">
    <property type="component" value="Chromosome"/>
</dbReference>
<dbReference type="RefSeq" id="WP_099721343.1">
    <property type="nucleotide sequence ID" value="NZ_CP018044.1"/>
</dbReference>
<reference evidence="7 8" key="1">
    <citation type="submission" date="2016-11" db="EMBL/GenBank/DDBJ databases">
        <title>complete genome sequence of Bifidobacterium choerinum strain FMB-1.</title>
        <authorList>
            <person name="Park C.-S."/>
            <person name="Jung D.-H."/>
            <person name="Choi D.-S."/>
        </authorList>
    </citation>
    <scope>NUCLEOTIDE SEQUENCE [LARGE SCALE GENOMIC DNA]</scope>
    <source>
        <strain evidence="7 8">FMB-1</strain>
    </source>
</reference>
<evidence type="ECO:0008006" key="9">
    <source>
        <dbReference type="Google" id="ProtNLM"/>
    </source>
</evidence>
<gene>
    <name evidence="7" type="ORF">BcFMB_06440</name>
</gene>
<evidence type="ECO:0000313" key="8">
    <source>
        <dbReference type="Proteomes" id="UP000229907"/>
    </source>
</evidence>
<dbReference type="EMBL" id="CP018044">
    <property type="protein sequence ID" value="ATU20618.1"/>
    <property type="molecule type" value="Genomic_DNA"/>
</dbReference>
<evidence type="ECO:0000256" key="1">
    <source>
        <dbReference type="ARBA" id="ARBA00010164"/>
    </source>
</evidence>
<dbReference type="InterPro" id="IPR052028">
    <property type="entry name" value="HipA_Ser/Thr_kinase"/>
</dbReference>
<feature type="region of interest" description="Disordered" evidence="4">
    <location>
        <begin position="404"/>
        <end position="431"/>
    </location>
</feature>
<dbReference type="GO" id="GO:0004674">
    <property type="term" value="F:protein serine/threonine kinase activity"/>
    <property type="evidence" value="ECO:0007669"/>
    <property type="project" value="TreeGrafter"/>
</dbReference>
<evidence type="ECO:0000256" key="2">
    <source>
        <dbReference type="ARBA" id="ARBA00022679"/>
    </source>
</evidence>
<keyword evidence="3" id="KW-0418">Kinase</keyword>
<evidence type="ECO:0000313" key="7">
    <source>
        <dbReference type="EMBL" id="ATU20618.1"/>
    </source>
</evidence>
<feature type="domain" description="HipA N-terminal subdomain 1" evidence="6">
    <location>
        <begin position="10"/>
        <end position="91"/>
    </location>
</feature>
<dbReference type="AlphaFoldDB" id="A0A2D3D680"/>
<dbReference type="PANTHER" id="PTHR37419">
    <property type="entry name" value="SERINE/THREONINE-PROTEIN KINASE TOXIN HIPA"/>
    <property type="match status" value="1"/>
</dbReference>
<sequence>MVVVSDVLHAWMDDSRHVGVFTRDGDGHIGFEYDVDAMMPISVSLPLTGGWARRAPEAFVDNLLPDEEAARQAMMHRLGAASTDAFDLLDRVDSTGGLIFSRREELPSASEGIEPVGENMLADQMALVERRPHSWWNEEGARARFSLAGAQGKFSLTRLRGQWYWPDAMLPSTHIVKPQPRSLGDLRDVELAVMRLAGLVGLPVPQSGVLSVRGHDAYMVERFDRSVRDGRIVRLRQEDLLQAMGLPGRMKYDVGVDDVLDLLHRVDASDELSYMWLERYAFNISTANSDAHAKNYSLMTDPDGTRLSPVYDAVATRFWPEFVQEYAMPMDEDAPFAEWVTPAQWAALARRHHLDEDRVTSTARIMAARVLEYAESLSGSLAPHVFDRLMWCLRKANESIEPLSDNGVPFNQTLMTQDDRSSGMRSPSASR</sequence>
<dbReference type="PANTHER" id="PTHR37419:SF1">
    <property type="entry name" value="SERINE_THREONINE-PROTEIN KINASE TOXIN HIPA"/>
    <property type="match status" value="1"/>
</dbReference>